<evidence type="ECO:0000313" key="4">
    <source>
        <dbReference type="Proteomes" id="UP000012488"/>
    </source>
</evidence>
<dbReference type="OrthoDB" id="177316at2"/>
<dbReference type="Gene3D" id="2.40.160.180">
    <property type="entry name" value="Carbohydrate-selective porin OprB"/>
    <property type="match status" value="1"/>
</dbReference>
<sequence length="501" mass="53699">MRAWAGLSCLVAHSGNRSIIRRLTPRLAIGLGLVVAPAEAQQQTRTVFEGAGADPRISVSQPETTSQASGGYVRSVEPYLGPLGDPLGIRPLLKERGIEYSLTYIADVLGNPVGGIRQGAIVEDRLNLRLNLDLDRLAGWQGATVHANAYFIHGTGLSRYYVGNLLTTSVIEALPSTRLYVLWFDQTLMDGQLGIRIGQQAADTEFFVSQTATLFVNSTFGWPAITGLDLPSGGPAYPLAAPAIRAKYVPGNGFSLQVGLYDGDPAGANRPGQDPEAQRLNRTGTNFRVNDPALIVAEATYAYNIAPGSKGLPGDITLGGWQHFGRFDSLRFDITGVPLADPSASGIGRPVRGNAGLYAIYDQTLYRESGKDDEGLGFFVRAAWSPTRSSLIDAYVDTGLAYKGLFEGRDDDTVGVSVAFARISDEAQRADRDTILYSGQPMPRRRAEAVIEATYQAVVVPGFTIQPDAQYVIHPGAGIAGPDGRRLRNAAVLGLRATVQY</sequence>
<dbReference type="InterPro" id="IPR007049">
    <property type="entry name" value="Carb-sel_porin_OprB"/>
</dbReference>
<dbReference type="Pfam" id="PF04966">
    <property type="entry name" value="OprB"/>
    <property type="match status" value="1"/>
</dbReference>
<dbReference type="Proteomes" id="UP000012488">
    <property type="component" value="Chromosome"/>
</dbReference>
<accession>A0A6B9FTA5</accession>
<gene>
    <name evidence="3" type="ORF">MMSR116_26645</name>
</gene>
<comment type="similarity">
    <text evidence="1 2">Belongs to the OprB family.</text>
</comment>
<dbReference type="AlphaFoldDB" id="A0A6B9FTA5"/>
<dbReference type="GO" id="GO:0016020">
    <property type="term" value="C:membrane"/>
    <property type="evidence" value="ECO:0007669"/>
    <property type="project" value="InterPro"/>
</dbReference>
<dbReference type="PANTHER" id="PTHR37944">
    <property type="entry name" value="PORIN B"/>
    <property type="match status" value="1"/>
</dbReference>
<reference evidence="3 4" key="2">
    <citation type="journal article" date="2013" name="Genome Announc.">
        <title>Draft Genome Sequence of Methylobacterium mesophilicum Strain SR1.6/6, Isolated from Citrus sinensis.</title>
        <authorList>
            <person name="Marinho Almeida D."/>
            <person name="Dini-Andreote F."/>
            <person name="Camargo Neves A.A."/>
            <person name="Juca Ramos R.T."/>
            <person name="Andreote F.D."/>
            <person name="Carneiro A.R."/>
            <person name="Oliveira de Souza Lima A."/>
            <person name="Caracciolo Gomes de Sa P.H."/>
            <person name="Ribeiro Barbosa M.S."/>
            <person name="Araujo W.L."/>
            <person name="Silva A."/>
        </authorList>
    </citation>
    <scope>NUCLEOTIDE SEQUENCE [LARGE SCALE GENOMIC DNA]</scope>
    <source>
        <strain evidence="3 4">SR1.6/6</strain>
    </source>
</reference>
<name>A0A6B9FTA5_9HYPH</name>
<proteinExistence type="inferred from homology"/>
<dbReference type="PANTHER" id="PTHR37944:SF1">
    <property type="entry name" value="PORIN B"/>
    <property type="match status" value="1"/>
</dbReference>
<dbReference type="EMBL" id="CP043538">
    <property type="protein sequence ID" value="QGY05079.1"/>
    <property type="molecule type" value="Genomic_DNA"/>
</dbReference>
<evidence type="ECO:0000256" key="1">
    <source>
        <dbReference type="ARBA" id="ARBA00008769"/>
    </source>
</evidence>
<evidence type="ECO:0000313" key="3">
    <source>
        <dbReference type="EMBL" id="QGY05079.1"/>
    </source>
</evidence>
<dbReference type="InterPro" id="IPR052932">
    <property type="entry name" value="OprB_Porin"/>
</dbReference>
<organism evidence="3 4">
    <name type="scientific">Methylobacterium mesophilicum SR1.6/6</name>
    <dbReference type="NCBI Taxonomy" id="908290"/>
    <lineage>
        <taxon>Bacteria</taxon>
        <taxon>Pseudomonadati</taxon>
        <taxon>Pseudomonadota</taxon>
        <taxon>Alphaproteobacteria</taxon>
        <taxon>Hyphomicrobiales</taxon>
        <taxon>Methylobacteriaceae</taxon>
        <taxon>Methylobacterium</taxon>
    </lineage>
</organism>
<dbReference type="GO" id="GO:0008643">
    <property type="term" value="P:carbohydrate transport"/>
    <property type="evidence" value="ECO:0007669"/>
    <property type="project" value="InterPro"/>
</dbReference>
<protein>
    <submittedName>
        <fullName evidence="3">Carbohydrate porin</fullName>
    </submittedName>
</protein>
<dbReference type="KEGG" id="mmes:MMSR116_26645"/>
<dbReference type="GO" id="GO:0015288">
    <property type="term" value="F:porin activity"/>
    <property type="evidence" value="ECO:0007669"/>
    <property type="project" value="InterPro"/>
</dbReference>
<evidence type="ECO:0000256" key="2">
    <source>
        <dbReference type="RuleBase" id="RU363072"/>
    </source>
</evidence>
<dbReference type="InterPro" id="IPR038673">
    <property type="entry name" value="OprB_sf"/>
</dbReference>
<reference evidence="3 4" key="1">
    <citation type="journal article" date="2012" name="Genet. Mol. Biol.">
        <title>Analysis of 16S rRNA and mxaF genes revealing insights into Methylobacterium niche-specific plant association.</title>
        <authorList>
            <person name="Dourado M.N."/>
            <person name="Andreote F.D."/>
            <person name="Dini-Andreote F."/>
            <person name="Conti R."/>
            <person name="Araujo J.M."/>
            <person name="Araujo W.L."/>
        </authorList>
    </citation>
    <scope>NUCLEOTIDE SEQUENCE [LARGE SCALE GENOMIC DNA]</scope>
    <source>
        <strain evidence="3 4">SR1.6/6</strain>
    </source>
</reference>